<evidence type="ECO:0000313" key="8">
    <source>
        <dbReference type="EMBL" id="AQK74989.1"/>
    </source>
</evidence>
<gene>
    <name evidence="8" type="ORF">ZEAMMB73_Zm00001d018082</name>
    <name evidence="9" type="ORF">Zm00014a_000826</name>
</gene>
<dbReference type="UniPathway" id="UPA00299"/>
<dbReference type="Gene3D" id="3.40.50.1000">
    <property type="entry name" value="HAD superfamily/HAD-like"/>
    <property type="match status" value="2"/>
</dbReference>
<accession>A0A3L6EQ91</accession>
<dbReference type="SMR" id="A0A3L6EQ91"/>
<reference evidence="8" key="1">
    <citation type="submission" date="2015-12" db="EMBL/GenBank/DDBJ databases">
        <title>Update maize B73 reference genome by single molecule sequencing technologies.</title>
        <authorList>
            <consortium name="Maize Genome Sequencing Project"/>
            <person name="Ware D."/>
        </authorList>
    </citation>
    <scope>NUCLEOTIDE SEQUENCE</scope>
    <source>
        <tissue evidence="8">Seedling</tissue>
    </source>
</reference>
<feature type="region of interest" description="Disordered" evidence="7">
    <location>
        <begin position="143"/>
        <end position="162"/>
    </location>
</feature>
<dbReference type="SUPFAM" id="SSF56784">
    <property type="entry name" value="HAD-like"/>
    <property type="match status" value="1"/>
</dbReference>
<comment type="pathway">
    <text evidence="3 6">Glycan biosynthesis; trehalose biosynthesis.</text>
</comment>
<evidence type="ECO:0000313" key="9">
    <source>
        <dbReference type="EMBL" id="PWZ23245.1"/>
    </source>
</evidence>
<evidence type="ECO:0000256" key="5">
    <source>
        <dbReference type="ARBA" id="ARBA00022801"/>
    </source>
</evidence>
<reference evidence="9" key="2">
    <citation type="journal article" date="2018" name="Nat. Genet.">
        <title>Extensive intraspecific gene order and gene structural variations between Mo17 and other maize genomes.</title>
        <authorList>
            <person name="Sun S."/>
            <person name="Zhou Y."/>
            <person name="Chen J."/>
            <person name="Shi J."/>
            <person name="Zhao H."/>
            <person name="Zhao H."/>
            <person name="Song W."/>
            <person name="Zhang M."/>
            <person name="Cui Y."/>
            <person name="Dong X."/>
            <person name="Liu H."/>
            <person name="Ma X."/>
            <person name="Jiao Y."/>
            <person name="Wang B."/>
            <person name="Wei X."/>
            <person name="Stein J.C."/>
            <person name="Glaubitz J.C."/>
            <person name="Lu F."/>
            <person name="Yu G."/>
            <person name="Liang C."/>
            <person name="Fengler K."/>
            <person name="Li B."/>
            <person name="Rafalski A."/>
            <person name="Schnable P.S."/>
            <person name="Ware D.H."/>
            <person name="Buckler E.S."/>
            <person name="Lai J."/>
        </authorList>
    </citation>
    <scope>NUCLEOTIDE SEQUENCE [LARGE SCALE GENOMIC DNA]</scope>
    <source>
        <tissue evidence="9">Seedling</tissue>
    </source>
</reference>
<name>A0A3L6EQ91_MAIZE</name>
<dbReference type="InterPro" id="IPR044651">
    <property type="entry name" value="OTSB-like"/>
</dbReference>
<dbReference type="CDD" id="cd01627">
    <property type="entry name" value="HAD_TPP"/>
    <property type="match status" value="1"/>
</dbReference>
<evidence type="ECO:0000256" key="6">
    <source>
        <dbReference type="RuleBase" id="RU361117"/>
    </source>
</evidence>
<dbReference type="InParanoid" id="A0A3L6EQ91"/>
<evidence type="ECO:0000256" key="4">
    <source>
        <dbReference type="ARBA" id="ARBA00008770"/>
    </source>
</evidence>
<evidence type="ECO:0000256" key="3">
    <source>
        <dbReference type="ARBA" id="ARBA00005199"/>
    </source>
</evidence>
<protein>
    <recommendedName>
        <fullName evidence="6">Trehalose 6-phosphate phosphatase</fullName>
        <ecNumber evidence="6">3.1.3.12</ecNumber>
    </recommendedName>
</protein>
<comment type="catalytic activity">
    <reaction evidence="1 6">
        <text>alpha,alpha-trehalose 6-phosphate + H2O = alpha,alpha-trehalose + phosphate</text>
        <dbReference type="Rhea" id="RHEA:23420"/>
        <dbReference type="ChEBI" id="CHEBI:15377"/>
        <dbReference type="ChEBI" id="CHEBI:16551"/>
        <dbReference type="ChEBI" id="CHEBI:43474"/>
        <dbReference type="ChEBI" id="CHEBI:58429"/>
        <dbReference type="EC" id="3.1.3.12"/>
    </reaction>
</comment>
<dbReference type="NCBIfam" id="TIGR00685">
    <property type="entry name" value="T6PP"/>
    <property type="match status" value="1"/>
</dbReference>
<proteinExistence type="inferred from homology"/>
<dbReference type="PANTHER" id="PTHR43768">
    <property type="entry name" value="TREHALOSE 6-PHOSPHATE PHOSPHATASE"/>
    <property type="match status" value="1"/>
</dbReference>
<comment type="function">
    <text evidence="6">Removes the phosphate from trehalose 6-phosphate to produce free trehalose.</text>
</comment>
<dbReference type="OMA" id="ENTKHME"/>
<sequence>MTNQQDVVVSEMGIAAGAALPGPSPALLACRGAAAGAMSLRYLDLAAAAARSASGTWADAMRASSPTRSRAADEFTAWVRKHPSALGKFEQIASASKGKKVVMFLDYDGTLSPIVADPDAAYMSDAVRLLVLLDRPRSPAHTTFHAVRPGKSSSHSTDVPPSPHLAQMRAAVRDVAKHFPTSIVSGRCRDKVRNFVALSELYYAGSHGMDIKGPSSNPESVLCQPASEFLPVMDEVYKALVEKTKSTPGAKVEHNKFCLSVHFRCVDEKRWNGLAEQVKAVTKDYPKLKLTHGRKVLEIRPSIMWDKGKALEFLLESLGFANRSDVLPVYIGDDRTDEDAFKVLRKRGQGIGILVSKCPKETNASYSLQDPGEVMDFLLRLVDWKRKSSAAPMVRPRV</sequence>
<dbReference type="InterPro" id="IPR036412">
    <property type="entry name" value="HAD-like_sf"/>
</dbReference>
<dbReference type="PANTHER" id="PTHR43768:SF32">
    <property type="entry name" value="TREHALOSE-PHOSPHATE PHOSPHATASE C-RELATED"/>
    <property type="match status" value="1"/>
</dbReference>
<dbReference type="GO" id="GO:0005992">
    <property type="term" value="P:trehalose biosynthetic process"/>
    <property type="evidence" value="ECO:0007669"/>
    <property type="project" value="UniProtKB-UniPathway"/>
</dbReference>
<comment type="cofactor">
    <cofactor evidence="2 6">
        <name>a divalent metal cation</name>
        <dbReference type="ChEBI" id="CHEBI:60240"/>
    </cofactor>
</comment>
<accession>A0A1D6HKN6</accession>
<dbReference type="InterPro" id="IPR023214">
    <property type="entry name" value="HAD_sf"/>
</dbReference>
<evidence type="ECO:0000256" key="7">
    <source>
        <dbReference type="SAM" id="MobiDB-lite"/>
    </source>
</evidence>
<evidence type="ECO:0000256" key="1">
    <source>
        <dbReference type="ARBA" id="ARBA00000500"/>
    </source>
</evidence>
<keyword evidence="5 6" id="KW-0378">Hydrolase</keyword>
<dbReference type="STRING" id="4577.A0A1D6HKN6"/>
<comment type="similarity">
    <text evidence="4 6">Belongs to the trehalose phosphatase family.</text>
</comment>
<evidence type="ECO:0000256" key="2">
    <source>
        <dbReference type="ARBA" id="ARBA00001968"/>
    </source>
</evidence>
<dbReference type="ExpressionAtlas" id="A0A3L6EQ91">
    <property type="expression patterns" value="baseline and differential"/>
</dbReference>
<dbReference type="EMBL" id="NCVQ01000006">
    <property type="protein sequence ID" value="PWZ23245.1"/>
    <property type="molecule type" value="Genomic_DNA"/>
</dbReference>
<dbReference type="EMBL" id="CM000781">
    <property type="protein sequence ID" value="AQK74989.1"/>
    <property type="molecule type" value="Genomic_DNA"/>
</dbReference>
<dbReference type="Pfam" id="PF02358">
    <property type="entry name" value="Trehalose_PPase"/>
    <property type="match status" value="1"/>
</dbReference>
<dbReference type="InterPro" id="IPR003337">
    <property type="entry name" value="Trehalose_PPase"/>
</dbReference>
<dbReference type="AlphaFoldDB" id="A0A3L6EQ91"/>
<dbReference type="FunCoup" id="A0A3L6EQ91">
    <property type="interactions" value="167"/>
</dbReference>
<organism evidence="9">
    <name type="scientific">Zea mays</name>
    <name type="common">Maize</name>
    <dbReference type="NCBI Taxonomy" id="4577"/>
    <lineage>
        <taxon>Eukaryota</taxon>
        <taxon>Viridiplantae</taxon>
        <taxon>Streptophyta</taxon>
        <taxon>Embryophyta</taxon>
        <taxon>Tracheophyta</taxon>
        <taxon>Spermatophyta</taxon>
        <taxon>Magnoliopsida</taxon>
        <taxon>Liliopsida</taxon>
        <taxon>Poales</taxon>
        <taxon>Poaceae</taxon>
        <taxon>PACMAD clade</taxon>
        <taxon>Panicoideae</taxon>
        <taxon>Andropogonodae</taxon>
        <taxon>Andropogoneae</taxon>
        <taxon>Tripsacinae</taxon>
        <taxon>Zea</taxon>
    </lineage>
</organism>
<dbReference type="Proteomes" id="UP000251960">
    <property type="component" value="Chromosome 5"/>
</dbReference>
<dbReference type="FunFam" id="3.40.50.1000:FF:000073">
    <property type="entry name" value="Trehalose 6-phosphate phosphatase"/>
    <property type="match status" value="1"/>
</dbReference>
<dbReference type="EC" id="3.1.3.12" evidence="6"/>
<dbReference type="GO" id="GO:0004805">
    <property type="term" value="F:trehalose-phosphatase activity"/>
    <property type="evidence" value="ECO:0007669"/>
    <property type="project" value="UniProtKB-EC"/>
</dbReference>